<dbReference type="AlphaFoldDB" id="A0A0L9UL49"/>
<protein>
    <submittedName>
        <fullName evidence="1">Uncharacterized protein</fullName>
    </submittedName>
</protein>
<evidence type="ECO:0000313" key="1">
    <source>
        <dbReference type="EMBL" id="KOM43421.1"/>
    </source>
</evidence>
<evidence type="ECO:0000313" key="2">
    <source>
        <dbReference type="Proteomes" id="UP000053144"/>
    </source>
</evidence>
<proteinExistence type="predicted"/>
<name>A0A0L9UL49_PHAAN</name>
<dbReference type="Proteomes" id="UP000053144">
    <property type="component" value="Chromosome 5"/>
</dbReference>
<accession>A0A0L9UL49</accession>
<organism evidence="1 2">
    <name type="scientific">Phaseolus angularis</name>
    <name type="common">Azuki bean</name>
    <name type="synonym">Vigna angularis</name>
    <dbReference type="NCBI Taxonomy" id="3914"/>
    <lineage>
        <taxon>Eukaryota</taxon>
        <taxon>Viridiplantae</taxon>
        <taxon>Streptophyta</taxon>
        <taxon>Embryophyta</taxon>
        <taxon>Tracheophyta</taxon>
        <taxon>Spermatophyta</taxon>
        <taxon>Magnoliopsida</taxon>
        <taxon>eudicotyledons</taxon>
        <taxon>Gunneridae</taxon>
        <taxon>Pentapetalae</taxon>
        <taxon>rosids</taxon>
        <taxon>fabids</taxon>
        <taxon>Fabales</taxon>
        <taxon>Fabaceae</taxon>
        <taxon>Papilionoideae</taxon>
        <taxon>50 kb inversion clade</taxon>
        <taxon>NPAAA clade</taxon>
        <taxon>indigoferoid/millettioid clade</taxon>
        <taxon>Phaseoleae</taxon>
        <taxon>Vigna</taxon>
    </lineage>
</organism>
<reference evidence="2" key="1">
    <citation type="journal article" date="2015" name="Proc. Natl. Acad. Sci. U.S.A.">
        <title>Genome sequencing of adzuki bean (Vigna angularis) provides insight into high starch and low fat accumulation and domestication.</title>
        <authorList>
            <person name="Yang K."/>
            <person name="Tian Z."/>
            <person name="Chen C."/>
            <person name="Luo L."/>
            <person name="Zhao B."/>
            <person name="Wang Z."/>
            <person name="Yu L."/>
            <person name="Li Y."/>
            <person name="Sun Y."/>
            <person name="Li W."/>
            <person name="Chen Y."/>
            <person name="Li Y."/>
            <person name="Zhang Y."/>
            <person name="Ai D."/>
            <person name="Zhao J."/>
            <person name="Shang C."/>
            <person name="Ma Y."/>
            <person name="Wu B."/>
            <person name="Wang M."/>
            <person name="Gao L."/>
            <person name="Sun D."/>
            <person name="Zhang P."/>
            <person name="Guo F."/>
            <person name="Wang W."/>
            <person name="Li Y."/>
            <person name="Wang J."/>
            <person name="Varshney R.K."/>
            <person name="Wang J."/>
            <person name="Ling H.Q."/>
            <person name="Wan P."/>
        </authorList>
    </citation>
    <scope>NUCLEOTIDE SEQUENCE</scope>
    <source>
        <strain evidence="2">cv. Jingnong 6</strain>
    </source>
</reference>
<dbReference type="EMBL" id="CM003375">
    <property type="protein sequence ID" value="KOM43421.1"/>
    <property type="molecule type" value="Genomic_DNA"/>
</dbReference>
<gene>
    <name evidence="1" type="ORF">LR48_Vigan05g102500</name>
</gene>
<dbReference type="Gramene" id="KOM43421">
    <property type="protein sequence ID" value="KOM43421"/>
    <property type="gene ID" value="LR48_Vigan05g102500"/>
</dbReference>
<sequence>MQILTLNIGFGYTKTEAYNVIYLSPYSTRCGIDLLPRFRQNQGLYNPAAQSKNPEKPLGSLTTHYCLGSPSNRSLYTPAVIRLQTQTAKLLPRFAQQLKRKRPPIASYLGCMSNRGSISISYFQIAQNLHFRRQLLLLPRTLFFLHFPRAEPPVPLLDSSRHRFATSFLAGFRPCSATTRRRFWASLLPSPSRHWCLAGATSATTAASARAFSAALPWFWPRLLHSPSRHRWPAGASSATVASAGTASNTVSILLSALRLVHCVFADNNWWRLKEKQIV</sequence>